<evidence type="ECO:0000256" key="1">
    <source>
        <dbReference type="ARBA" id="ARBA00001971"/>
    </source>
</evidence>
<keyword evidence="6" id="KW-1133">Transmembrane helix</keyword>
<dbReference type="InterPro" id="IPR036396">
    <property type="entry name" value="Cyt_P450_sf"/>
</dbReference>
<evidence type="ECO:0000313" key="7">
    <source>
        <dbReference type="EMBL" id="RDW67538.1"/>
    </source>
</evidence>
<dbReference type="GO" id="GO:0004497">
    <property type="term" value="F:monooxygenase activity"/>
    <property type="evidence" value="ECO:0007669"/>
    <property type="project" value="InterPro"/>
</dbReference>
<evidence type="ECO:0000256" key="4">
    <source>
        <dbReference type="ARBA" id="ARBA00023004"/>
    </source>
</evidence>
<dbReference type="EMBL" id="PDLM01000010">
    <property type="protein sequence ID" value="RDW67538.1"/>
    <property type="molecule type" value="Genomic_DNA"/>
</dbReference>
<dbReference type="CDD" id="cd11060">
    <property type="entry name" value="CYP57A1-like"/>
    <property type="match status" value="1"/>
</dbReference>
<keyword evidence="3 5" id="KW-0479">Metal-binding</keyword>
<dbReference type="GO" id="GO:0020037">
    <property type="term" value="F:heme binding"/>
    <property type="evidence" value="ECO:0007669"/>
    <property type="project" value="InterPro"/>
</dbReference>
<evidence type="ECO:0000256" key="3">
    <source>
        <dbReference type="ARBA" id="ARBA00022723"/>
    </source>
</evidence>
<dbReference type="GO" id="GO:0005506">
    <property type="term" value="F:iron ion binding"/>
    <property type="evidence" value="ECO:0007669"/>
    <property type="project" value="InterPro"/>
</dbReference>
<dbReference type="OrthoDB" id="1470350at2759"/>
<evidence type="ECO:0000256" key="5">
    <source>
        <dbReference type="PIRSR" id="PIRSR602403-1"/>
    </source>
</evidence>
<proteinExistence type="inferred from homology"/>
<keyword evidence="8" id="KW-1185">Reference proteome</keyword>
<feature type="transmembrane region" description="Helical" evidence="6">
    <location>
        <begin position="178"/>
        <end position="206"/>
    </location>
</feature>
<feature type="transmembrane region" description="Helical" evidence="6">
    <location>
        <begin position="12"/>
        <end position="29"/>
    </location>
</feature>
<dbReference type="Proteomes" id="UP000256645">
    <property type="component" value="Unassembled WGS sequence"/>
</dbReference>
<keyword evidence="4 5" id="KW-0408">Iron</keyword>
<organism evidence="7 8">
    <name type="scientific">Coleophoma cylindrospora</name>
    <dbReference type="NCBI Taxonomy" id="1849047"/>
    <lineage>
        <taxon>Eukaryota</taxon>
        <taxon>Fungi</taxon>
        <taxon>Dikarya</taxon>
        <taxon>Ascomycota</taxon>
        <taxon>Pezizomycotina</taxon>
        <taxon>Leotiomycetes</taxon>
        <taxon>Helotiales</taxon>
        <taxon>Dermateaceae</taxon>
        <taxon>Coleophoma</taxon>
    </lineage>
</organism>
<accession>A0A3D8R0Q8</accession>
<keyword evidence="6" id="KW-0472">Membrane</keyword>
<name>A0A3D8R0Q8_9HELO</name>
<dbReference type="InterPro" id="IPR001128">
    <property type="entry name" value="Cyt_P450"/>
</dbReference>
<dbReference type="PANTHER" id="PTHR24305">
    <property type="entry name" value="CYTOCHROME P450"/>
    <property type="match status" value="1"/>
</dbReference>
<evidence type="ECO:0000256" key="6">
    <source>
        <dbReference type="SAM" id="Phobius"/>
    </source>
</evidence>
<sequence>MTALSTISEILSSTRLWIVGLLSFLVIYCRRQYRAHRRLAHFDGPFWASVTELWLAKVTWESRIHTEMRDVNEKYGNVARVGPNLLMTNDADLLRKIGMARSTYARSEWNEALRLDPRINNSISETDEKKHAEYRRKVFNAYSGKDTPGREKTVDSHILYLVHLMETKYLSNERQFKVLDLAGICSFFTLDVITELAFGSAFGFLAADADLYDYNKSITPIMPLMELNSNITWIAAILNHPRVKRLISPAANDGSPMGRMIGAAQGSVAKRYAAGTDDVQDMLGSFMRHGLTQLEAEGESLVQVMAGADSTSTAIRMAMYFIMTNPIVYLKLRAEIDAAQQHNQLSSPIISDAEAIQLPYLQAVIKEGLRIWPPGVGIATKWVPPEGDTLEDGRFIPGGTRIGWSAWGTQHNREVYGDDARVFRPERWLELEPGSEQLLKMERTHELIFGNGRYGCLGKNLATMELNKVIPTLMRRFEMTLTDPTTPFKSQGNGFFHQSGIFVKITKRE</sequence>
<keyword evidence="5" id="KW-0349">Heme</keyword>
<dbReference type="STRING" id="1849047.A0A3D8R0Q8"/>
<dbReference type="AlphaFoldDB" id="A0A3D8R0Q8"/>
<dbReference type="PRINTS" id="PR00385">
    <property type="entry name" value="P450"/>
</dbReference>
<dbReference type="SUPFAM" id="SSF48264">
    <property type="entry name" value="Cytochrome P450"/>
    <property type="match status" value="1"/>
</dbReference>
<comment type="cofactor">
    <cofactor evidence="1 5">
        <name>heme</name>
        <dbReference type="ChEBI" id="CHEBI:30413"/>
    </cofactor>
</comment>
<reference evidence="7 8" key="1">
    <citation type="journal article" date="2018" name="IMA Fungus">
        <title>IMA Genome-F 9: Draft genome sequence of Annulohypoxylon stygium, Aspergillus mulundensis, Berkeleyomyces basicola (syn. Thielaviopsis basicola), Ceratocystis smalleyi, two Cercospora beticola strains, Coleophoma cylindrospora, Fusarium fracticaudum, Phialophora cf. hyalina, and Morchella septimelata.</title>
        <authorList>
            <person name="Wingfield B.D."/>
            <person name="Bills G.F."/>
            <person name="Dong Y."/>
            <person name="Huang W."/>
            <person name="Nel W.J."/>
            <person name="Swalarsk-Parry B.S."/>
            <person name="Vaghefi N."/>
            <person name="Wilken P.M."/>
            <person name="An Z."/>
            <person name="de Beer Z.W."/>
            <person name="De Vos L."/>
            <person name="Chen L."/>
            <person name="Duong T.A."/>
            <person name="Gao Y."/>
            <person name="Hammerbacher A."/>
            <person name="Kikkert J.R."/>
            <person name="Li Y."/>
            <person name="Li H."/>
            <person name="Li K."/>
            <person name="Li Q."/>
            <person name="Liu X."/>
            <person name="Ma X."/>
            <person name="Naidoo K."/>
            <person name="Pethybridge S.J."/>
            <person name="Sun J."/>
            <person name="Steenkamp E.T."/>
            <person name="van der Nest M.A."/>
            <person name="van Wyk S."/>
            <person name="Wingfield M.J."/>
            <person name="Xiong C."/>
            <person name="Yue Q."/>
            <person name="Zhang X."/>
        </authorList>
    </citation>
    <scope>NUCLEOTIDE SEQUENCE [LARGE SCALE GENOMIC DNA]</scope>
    <source>
        <strain evidence="7 8">BP6252</strain>
    </source>
</reference>
<gene>
    <name evidence="7" type="ORF">BP6252_08934</name>
</gene>
<comment type="caution">
    <text evidence="7">The sequence shown here is derived from an EMBL/GenBank/DDBJ whole genome shotgun (WGS) entry which is preliminary data.</text>
</comment>
<evidence type="ECO:0000256" key="2">
    <source>
        <dbReference type="ARBA" id="ARBA00010617"/>
    </source>
</evidence>
<evidence type="ECO:0000313" key="8">
    <source>
        <dbReference type="Proteomes" id="UP000256645"/>
    </source>
</evidence>
<dbReference type="PANTHER" id="PTHR24305:SF168">
    <property type="entry name" value="P450, PUTATIVE (EUROFUNG)-RELATED"/>
    <property type="match status" value="1"/>
</dbReference>
<feature type="binding site" description="axial binding residue" evidence="5">
    <location>
        <position position="456"/>
    </location>
    <ligand>
        <name>heme</name>
        <dbReference type="ChEBI" id="CHEBI:30413"/>
    </ligand>
    <ligandPart>
        <name>Fe</name>
        <dbReference type="ChEBI" id="CHEBI:18248"/>
    </ligandPart>
</feature>
<protein>
    <submittedName>
        <fullName evidence="7">Uncharacterized protein</fullName>
    </submittedName>
</protein>
<dbReference type="Gene3D" id="1.10.630.10">
    <property type="entry name" value="Cytochrome P450"/>
    <property type="match status" value="1"/>
</dbReference>
<dbReference type="PRINTS" id="PR00465">
    <property type="entry name" value="EP450IV"/>
</dbReference>
<dbReference type="InterPro" id="IPR050121">
    <property type="entry name" value="Cytochrome_P450_monoxygenase"/>
</dbReference>
<comment type="similarity">
    <text evidence="2">Belongs to the cytochrome P450 family.</text>
</comment>
<dbReference type="InterPro" id="IPR002403">
    <property type="entry name" value="Cyt_P450_E_grp-IV"/>
</dbReference>
<keyword evidence="6" id="KW-0812">Transmembrane</keyword>
<dbReference type="Pfam" id="PF00067">
    <property type="entry name" value="p450"/>
    <property type="match status" value="1"/>
</dbReference>
<dbReference type="GO" id="GO:0016705">
    <property type="term" value="F:oxidoreductase activity, acting on paired donors, with incorporation or reduction of molecular oxygen"/>
    <property type="evidence" value="ECO:0007669"/>
    <property type="project" value="InterPro"/>
</dbReference>